<dbReference type="AlphaFoldDB" id="A0A846MH32"/>
<organism evidence="1 2">
    <name type="scientific">Sphingobium vermicomposti</name>
    <dbReference type="NCBI Taxonomy" id="529005"/>
    <lineage>
        <taxon>Bacteria</taxon>
        <taxon>Pseudomonadati</taxon>
        <taxon>Pseudomonadota</taxon>
        <taxon>Alphaproteobacteria</taxon>
        <taxon>Sphingomonadales</taxon>
        <taxon>Sphingomonadaceae</taxon>
        <taxon>Sphingobium</taxon>
    </lineage>
</organism>
<reference evidence="1 2" key="1">
    <citation type="submission" date="2020-03" db="EMBL/GenBank/DDBJ databases">
        <title>Genomic Encyclopedia of Type Strains, Phase IV (KMG-IV): sequencing the most valuable type-strain genomes for metagenomic binning, comparative biology and taxonomic classification.</title>
        <authorList>
            <person name="Goeker M."/>
        </authorList>
    </citation>
    <scope>NUCLEOTIDE SEQUENCE [LARGE SCALE GENOMIC DNA]</scope>
    <source>
        <strain evidence="1 2">DSM 21299</strain>
    </source>
</reference>
<dbReference type="RefSeq" id="WP_167304885.1">
    <property type="nucleotide sequence ID" value="NZ_JAASQR010000004.1"/>
</dbReference>
<protein>
    <recommendedName>
        <fullName evidence="3">DUF1214 domain-containing protein</fullName>
    </recommendedName>
</protein>
<dbReference type="EMBL" id="JAASQR010000004">
    <property type="protein sequence ID" value="NIJ17975.1"/>
    <property type="molecule type" value="Genomic_DNA"/>
</dbReference>
<dbReference type="Proteomes" id="UP000576821">
    <property type="component" value="Unassembled WGS sequence"/>
</dbReference>
<evidence type="ECO:0008006" key="3">
    <source>
        <dbReference type="Google" id="ProtNLM"/>
    </source>
</evidence>
<keyword evidence="2" id="KW-1185">Reference proteome</keyword>
<evidence type="ECO:0000313" key="2">
    <source>
        <dbReference type="Proteomes" id="UP000576821"/>
    </source>
</evidence>
<gene>
    <name evidence="1" type="ORF">FHS54_002975</name>
</gene>
<sequence length="360" mass="40760">MEQPLSRNWEEFCTALAEAGEILCGSDVPLGSIDQAEGLRYLGRLTRISLEAFVESSDPDFPRLFKMTDETIKIGGDNPDNIYWNANIVGDREYRIRGHRGTAPYLSFGTKANRRATEGQMVSTGEIEDSDIFFAEDGRFEILVSQTPQPCNWLPMSADTSMLLVRQTFFDKATEQPVILEIECVNGPRHPKPLDPATIDLKLRRTAAFVKGTSETFADWTRMFMGEPNQLLPRDQAMFQNVGGDPNIHYLHGYWRLEPGEAWVIETEVPNCRFWNFVLQNWWMESGEYKYNPNTWLNPAKAVLGAGKLLTIVVAEKDPGFGNWIDTAGHREGTALLRWISAQRHPVPQCRVVRTSSRSG</sequence>
<accession>A0A846MH32</accession>
<proteinExistence type="predicted"/>
<name>A0A846MH32_9SPHN</name>
<evidence type="ECO:0000313" key="1">
    <source>
        <dbReference type="EMBL" id="NIJ17975.1"/>
    </source>
</evidence>
<comment type="caution">
    <text evidence="1">The sequence shown here is derived from an EMBL/GenBank/DDBJ whole genome shotgun (WGS) entry which is preliminary data.</text>
</comment>